<dbReference type="AlphaFoldDB" id="A0A1Y1U5S9"/>
<dbReference type="PANTHER" id="PTHR42791:SF2">
    <property type="entry name" value="N-ACETYLTRANSFERASE DOMAIN-CONTAINING PROTEIN"/>
    <property type="match status" value="1"/>
</dbReference>
<dbReference type="Proteomes" id="UP000193218">
    <property type="component" value="Unassembled WGS sequence"/>
</dbReference>
<dbReference type="CDD" id="cd04301">
    <property type="entry name" value="NAT_SF"/>
    <property type="match status" value="1"/>
</dbReference>
<name>A0A1Y1U5S9_9TREE</name>
<dbReference type="GO" id="GO:0016747">
    <property type="term" value="F:acyltransferase activity, transferring groups other than amino-acyl groups"/>
    <property type="evidence" value="ECO:0007669"/>
    <property type="project" value="InterPro"/>
</dbReference>
<dbReference type="InterPro" id="IPR052523">
    <property type="entry name" value="Trichothecene_AcTrans"/>
</dbReference>
<dbReference type="InterPro" id="IPR000182">
    <property type="entry name" value="GNAT_dom"/>
</dbReference>
<dbReference type="PANTHER" id="PTHR42791">
    <property type="entry name" value="GNAT FAMILY ACETYLTRANSFERASE"/>
    <property type="match status" value="1"/>
</dbReference>
<protein>
    <recommendedName>
        <fullName evidence="2">N-acetyltransferase domain-containing protein</fullName>
    </recommendedName>
</protein>
<dbReference type="RefSeq" id="XP_021867726.1">
    <property type="nucleotide sequence ID" value="XM_022017298.1"/>
</dbReference>
<feature type="domain" description="N-acetyltransferase" evidence="2">
    <location>
        <begin position="146"/>
        <end position="246"/>
    </location>
</feature>
<keyword evidence="4" id="KW-1185">Reference proteome</keyword>
<dbReference type="SUPFAM" id="SSF55729">
    <property type="entry name" value="Acyl-CoA N-acyltransferases (Nat)"/>
    <property type="match status" value="1"/>
</dbReference>
<sequence length="253" mass="27487">MSHFTILPATDADVQELIHVLQMTLGKTAMYAAMMPYDTDGSIQRMMHEGRIRGALRDPAVRLFKMVVSRRVDTEVTGPDEGEGECAGENESRDTLCGCVALKLDEGRVVKSSSDGSVRTEAGDAIRSITSLPGGNEDALRAILEGVARLYDGMSGRHYGIEMLGVLPAYQNQGLATRLMEHCLRITDSESPSLPTWLTALPGANSVYTRHGFVGVDEDVVDLNAYDPTGRHLGSFAHRSMRRPPKQPAGEKA</sequence>
<gene>
    <name evidence="3" type="ORF">BD324DRAFT_639934</name>
</gene>
<dbReference type="InterPro" id="IPR016181">
    <property type="entry name" value="Acyl_CoA_acyltransferase"/>
</dbReference>
<organism evidence="3 4">
    <name type="scientific">Kockovaella imperatae</name>
    <dbReference type="NCBI Taxonomy" id="4999"/>
    <lineage>
        <taxon>Eukaryota</taxon>
        <taxon>Fungi</taxon>
        <taxon>Dikarya</taxon>
        <taxon>Basidiomycota</taxon>
        <taxon>Agaricomycotina</taxon>
        <taxon>Tremellomycetes</taxon>
        <taxon>Tremellales</taxon>
        <taxon>Cuniculitremaceae</taxon>
        <taxon>Kockovaella</taxon>
    </lineage>
</organism>
<dbReference type="InParanoid" id="A0A1Y1U5S9"/>
<dbReference type="PROSITE" id="PS51186">
    <property type="entry name" value="GNAT"/>
    <property type="match status" value="1"/>
</dbReference>
<evidence type="ECO:0000313" key="4">
    <source>
        <dbReference type="Proteomes" id="UP000193218"/>
    </source>
</evidence>
<comment type="caution">
    <text evidence="3">The sequence shown here is derived from an EMBL/GenBank/DDBJ whole genome shotgun (WGS) entry which is preliminary data.</text>
</comment>
<dbReference type="Pfam" id="PF13673">
    <property type="entry name" value="Acetyltransf_10"/>
    <property type="match status" value="1"/>
</dbReference>
<dbReference type="EMBL" id="NBSH01000022">
    <property type="protein sequence ID" value="ORX33390.1"/>
    <property type="molecule type" value="Genomic_DNA"/>
</dbReference>
<reference evidence="3 4" key="1">
    <citation type="submission" date="2017-03" db="EMBL/GenBank/DDBJ databases">
        <title>Widespread Adenine N6-methylation of Active Genes in Fungi.</title>
        <authorList>
            <consortium name="DOE Joint Genome Institute"/>
            <person name="Mondo S.J."/>
            <person name="Dannebaum R.O."/>
            <person name="Kuo R.C."/>
            <person name="Louie K.B."/>
            <person name="Bewick A.J."/>
            <person name="Labutti K."/>
            <person name="Haridas S."/>
            <person name="Kuo A."/>
            <person name="Salamov A."/>
            <person name="Ahrendt S.R."/>
            <person name="Lau R."/>
            <person name="Bowen B.P."/>
            <person name="Lipzen A."/>
            <person name="Sullivan W."/>
            <person name="Andreopoulos W.B."/>
            <person name="Clum A."/>
            <person name="Lindquist E."/>
            <person name="Daum C."/>
            <person name="Northen T.R."/>
            <person name="Ramamoorthy G."/>
            <person name="Schmitz R.J."/>
            <person name="Gryganskyi A."/>
            <person name="Culley D."/>
            <person name="Magnuson J."/>
            <person name="James T.Y."/>
            <person name="O'Malley M.A."/>
            <person name="Stajich J.E."/>
            <person name="Spatafora J.W."/>
            <person name="Visel A."/>
            <person name="Grigoriev I.V."/>
        </authorList>
    </citation>
    <scope>NUCLEOTIDE SEQUENCE [LARGE SCALE GENOMIC DNA]</scope>
    <source>
        <strain evidence="3 4">NRRL Y-17943</strain>
    </source>
</reference>
<proteinExistence type="predicted"/>
<evidence type="ECO:0000259" key="2">
    <source>
        <dbReference type="PROSITE" id="PS51186"/>
    </source>
</evidence>
<dbReference type="OrthoDB" id="410198at2759"/>
<evidence type="ECO:0000313" key="3">
    <source>
        <dbReference type="EMBL" id="ORX33390.1"/>
    </source>
</evidence>
<evidence type="ECO:0000256" key="1">
    <source>
        <dbReference type="SAM" id="MobiDB-lite"/>
    </source>
</evidence>
<accession>A0A1Y1U5S9</accession>
<dbReference type="GeneID" id="33559107"/>
<feature type="region of interest" description="Disordered" evidence="1">
    <location>
        <begin position="234"/>
        <end position="253"/>
    </location>
</feature>
<dbReference type="Gene3D" id="3.40.630.30">
    <property type="match status" value="1"/>
</dbReference>